<dbReference type="InterPro" id="IPR001261">
    <property type="entry name" value="ArgE/DapE_CS"/>
</dbReference>
<keyword evidence="3" id="KW-0378">Hydrolase</keyword>
<dbReference type="RefSeq" id="WP_019617943.1">
    <property type="nucleotide sequence ID" value="NZ_JBHUNE010000003.1"/>
</dbReference>
<organism evidence="6 7">
    <name type="scientific">Gulosibacter faecalis</name>
    <dbReference type="NCBI Taxonomy" id="272240"/>
    <lineage>
        <taxon>Bacteria</taxon>
        <taxon>Bacillati</taxon>
        <taxon>Actinomycetota</taxon>
        <taxon>Actinomycetes</taxon>
        <taxon>Micrococcales</taxon>
        <taxon>Microbacteriaceae</taxon>
        <taxon>Gulosibacter</taxon>
    </lineage>
</organism>
<evidence type="ECO:0000256" key="2">
    <source>
        <dbReference type="ARBA" id="ARBA00022723"/>
    </source>
</evidence>
<evidence type="ECO:0000313" key="7">
    <source>
        <dbReference type="Proteomes" id="UP001597492"/>
    </source>
</evidence>
<dbReference type="InterPro" id="IPR017150">
    <property type="entry name" value="Pept_M20_glutamate_carboxypep"/>
</dbReference>
<dbReference type="Gene3D" id="3.30.70.360">
    <property type="match status" value="1"/>
</dbReference>
<evidence type="ECO:0000256" key="1">
    <source>
        <dbReference type="ARBA" id="ARBA00001947"/>
    </source>
</evidence>
<proteinExistence type="predicted"/>
<sequence>MRNDAAPTAVDHDALELLRALVEIESPSGDAAGVGRIGAVLRERLEGAGASVEAHASPLGEHLVAEVPGRNAAPLLLIGHLDTVWPVGTLAGDVPWRVEGDVVRGPGAYDMKSGLVIMVRALERIAHTRSRQPARPVRLVLVCDEELGSPHSADLVRECAAGARAALGFESPHPDGALKVGRRGSARVAIEVGGRAAHAALDPEAGVSAIDELVDQLLRVREIVADPALVSHVLCNVGTISGGGRANVIPDAARAELGLRFIDAETERAVLDSLARLTPRREGATLDVARVSGRPTWRASDGDRMLTDKIARVAAALGQHVEGRPAAGGGDTNLTGALGIPTVDGLGPRGGGAHAVHEHALLSSLGERIDLVTRLLTTL</sequence>
<reference evidence="7" key="1">
    <citation type="journal article" date="2019" name="Int. J. Syst. Evol. Microbiol.">
        <title>The Global Catalogue of Microorganisms (GCM) 10K type strain sequencing project: providing services to taxonomists for standard genome sequencing and annotation.</title>
        <authorList>
            <consortium name="The Broad Institute Genomics Platform"/>
            <consortium name="The Broad Institute Genome Sequencing Center for Infectious Disease"/>
            <person name="Wu L."/>
            <person name="Ma J."/>
        </authorList>
    </citation>
    <scope>NUCLEOTIDE SEQUENCE [LARGE SCALE GENOMIC DNA]</scope>
    <source>
        <strain evidence="7">TISTR 1514</strain>
    </source>
</reference>
<name>A0ABW5UUS6_9MICO</name>
<evidence type="ECO:0000256" key="3">
    <source>
        <dbReference type="ARBA" id="ARBA00022801"/>
    </source>
</evidence>
<dbReference type="InterPro" id="IPR011650">
    <property type="entry name" value="Peptidase_M20_dimer"/>
</dbReference>
<dbReference type="SUPFAM" id="SSF53187">
    <property type="entry name" value="Zn-dependent exopeptidases"/>
    <property type="match status" value="1"/>
</dbReference>
<accession>A0ABW5UUS6</accession>
<evidence type="ECO:0000256" key="4">
    <source>
        <dbReference type="ARBA" id="ARBA00022833"/>
    </source>
</evidence>
<comment type="caution">
    <text evidence="6">The sequence shown here is derived from an EMBL/GenBank/DDBJ whole genome shotgun (WGS) entry which is preliminary data.</text>
</comment>
<dbReference type="InterPro" id="IPR036264">
    <property type="entry name" value="Bact_exopeptidase_dim_dom"/>
</dbReference>
<dbReference type="Proteomes" id="UP001597492">
    <property type="component" value="Unassembled WGS sequence"/>
</dbReference>
<dbReference type="EMBL" id="JBHUNE010000003">
    <property type="protein sequence ID" value="MFD2757397.1"/>
    <property type="molecule type" value="Genomic_DNA"/>
</dbReference>
<dbReference type="Pfam" id="PF01546">
    <property type="entry name" value="Peptidase_M20"/>
    <property type="match status" value="1"/>
</dbReference>
<keyword evidence="4" id="KW-0862">Zinc</keyword>
<dbReference type="SUPFAM" id="SSF55031">
    <property type="entry name" value="Bacterial exopeptidase dimerisation domain"/>
    <property type="match status" value="1"/>
</dbReference>
<dbReference type="Pfam" id="PF07687">
    <property type="entry name" value="M20_dimer"/>
    <property type="match status" value="1"/>
</dbReference>
<gene>
    <name evidence="6" type="ORF">ACFSW7_03270</name>
</gene>
<evidence type="ECO:0000313" key="6">
    <source>
        <dbReference type="EMBL" id="MFD2757397.1"/>
    </source>
</evidence>
<feature type="domain" description="Peptidase M20 dimerisation" evidence="5">
    <location>
        <begin position="180"/>
        <end position="276"/>
    </location>
</feature>
<keyword evidence="7" id="KW-1185">Reference proteome</keyword>
<keyword evidence="2" id="KW-0479">Metal-binding</keyword>
<dbReference type="PANTHER" id="PTHR43808:SF9">
    <property type="entry name" value="BLL0789 PROTEIN"/>
    <property type="match status" value="1"/>
</dbReference>
<dbReference type="Gene3D" id="3.40.630.10">
    <property type="entry name" value="Zn peptidases"/>
    <property type="match status" value="1"/>
</dbReference>
<dbReference type="InterPro" id="IPR002933">
    <property type="entry name" value="Peptidase_M20"/>
</dbReference>
<dbReference type="PIRSF" id="PIRSF037238">
    <property type="entry name" value="Carboxypeptidase_G2"/>
    <property type="match status" value="1"/>
</dbReference>
<dbReference type="CDD" id="cd03885">
    <property type="entry name" value="M20_CPDG2"/>
    <property type="match status" value="1"/>
</dbReference>
<evidence type="ECO:0000259" key="5">
    <source>
        <dbReference type="Pfam" id="PF07687"/>
    </source>
</evidence>
<protein>
    <submittedName>
        <fullName evidence="6">M20 family metallopeptidase</fullName>
    </submittedName>
</protein>
<dbReference type="PANTHER" id="PTHR43808">
    <property type="entry name" value="ACETYLORNITHINE DEACETYLASE"/>
    <property type="match status" value="1"/>
</dbReference>
<comment type="cofactor">
    <cofactor evidence="1">
        <name>Zn(2+)</name>
        <dbReference type="ChEBI" id="CHEBI:29105"/>
    </cofactor>
</comment>
<dbReference type="PROSITE" id="PS00758">
    <property type="entry name" value="ARGE_DAPE_CPG2_1"/>
    <property type="match status" value="1"/>
</dbReference>
<dbReference type="InterPro" id="IPR050072">
    <property type="entry name" value="Peptidase_M20A"/>
</dbReference>